<accession>A0A8S9YV08</accession>
<dbReference type="EMBL" id="JTDE01001481">
    <property type="protein sequence ID" value="KAF7258885.1"/>
    <property type="molecule type" value="Genomic_DNA"/>
</dbReference>
<feature type="compositionally biased region" description="Polar residues" evidence="1">
    <location>
        <begin position="965"/>
        <end position="978"/>
    </location>
</feature>
<feature type="region of interest" description="Disordered" evidence="1">
    <location>
        <begin position="950"/>
        <end position="978"/>
    </location>
</feature>
<evidence type="ECO:0000313" key="2">
    <source>
        <dbReference type="EMBL" id="KAF7258885.1"/>
    </source>
</evidence>
<gene>
    <name evidence="2" type="ORF">EG68_03643</name>
</gene>
<protein>
    <submittedName>
        <fullName evidence="2">Uncharacterized protein</fullName>
    </submittedName>
</protein>
<dbReference type="Proteomes" id="UP000822476">
    <property type="component" value="Unassembled WGS sequence"/>
</dbReference>
<proteinExistence type="predicted"/>
<name>A0A8S9YV08_9TREM</name>
<dbReference type="AlphaFoldDB" id="A0A8S9YV08"/>
<evidence type="ECO:0000256" key="1">
    <source>
        <dbReference type="SAM" id="MobiDB-lite"/>
    </source>
</evidence>
<sequence length="978" mass="108267">MADVGFCTRFAAKEKLYKCIVQCQEAFTAPFRQSDITKWLENYFKREGGHMESVGVFLQFIQNLGIVSRVEQSVLNSKYYFNEERIRELFLESHKAIALTENINCVNTTSHQCTLTDQETVSETPTNAVFLPGDASKTPHSSDYESEIWFEEITTRLACLLDMDRQELVAYLQASEYDGTVSGAAKENEPLLAVNLGSYAKFNCMVLDSNRQFDQLSNRDYMVDAVTLACFDTLAKWPKGHDHQPDLCEGLCVPHLILSTAFACAQGEPTETNILPKAVAALLELIIQSWPPADLSSTIQNLWNDVTTTFLSNVVMTNSYPSDLPIQGLPFPAMAKTNSEEIEECQKSTALSLPPLATPPVDKSIPFVDDSRYFSCQKIQRSRILSVHIPTFDLNDPSDGDYKPISPDPQFYKRNSGHTPFTALITESASITSNALSHATGSIDLNREDRTTQSLFQPVHPVAFSSQSVDVITKSLSSVDLSPTHTSSVMNPFHSGCSGERAVDSDCNVPKSNQNLFGDPLAAKVTSVPVEVAGQPHSEWPSERSYELALASQLALLLLPPFLYGRLQVLVSSLQRVLRNHSHLAQTLSDDYVTLIDWTMKTKNTQQCDTLETVLNVLSQMSASILFPTMTIQNSSPTVVENDSTRTNSASSEWKEQLTQLLLCDSIGFILRAPVNLAKYVQSLTGDAIQTSGPLSSGSACVQCNCAPYTRLNDFLRLQHPAPRPNSMVFVANQPYSLSLSSLNHATASSYCPLPICVPSIASANRREVGRRTSCSVTTSSFHKTTIDWLASTPLGTSGSGRTLCQHCRSHSAEHFLPHTISHQACAHIDQSRQPAGGRSNVSTLTGRWRATSCTSALETPQSDIDPQRLASLGNTAHLIKLLNQIINDRQMDPRRKMKCVLDFRKSHADVFWLRFGDQQTASNYLVRLQRRIDAQAQPSVLERITNAFRRRRQSPSKHRPAINKSASPTRTAINEAL</sequence>
<evidence type="ECO:0000313" key="3">
    <source>
        <dbReference type="Proteomes" id="UP000822476"/>
    </source>
</evidence>
<reference evidence="2" key="1">
    <citation type="submission" date="2019-07" db="EMBL/GenBank/DDBJ databases">
        <title>Annotation for the trematode Paragonimus miyazaki's.</title>
        <authorList>
            <person name="Choi Y.-J."/>
        </authorList>
    </citation>
    <scope>NUCLEOTIDE SEQUENCE</scope>
    <source>
        <strain evidence="2">Japan</strain>
    </source>
</reference>
<comment type="caution">
    <text evidence="2">The sequence shown here is derived from an EMBL/GenBank/DDBJ whole genome shotgun (WGS) entry which is preliminary data.</text>
</comment>
<organism evidence="2 3">
    <name type="scientific">Paragonimus skrjabini miyazakii</name>
    <dbReference type="NCBI Taxonomy" id="59628"/>
    <lineage>
        <taxon>Eukaryota</taxon>
        <taxon>Metazoa</taxon>
        <taxon>Spiralia</taxon>
        <taxon>Lophotrochozoa</taxon>
        <taxon>Platyhelminthes</taxon>
        <taxon>Trematoda</taxon>
        <taxon>Digenea</taxon>
        <taxon>Plagiorchiida</taxon>
        <taxon>Troglotremata</taxon>
        <taxon>Troglotrematidae</taxon>
        <taxon>Paragonimus</taxon>
    </lineage>
</organism>
<feature type="compositionally biased region" description="Basic residues" evidence="1">
    <location>
        <begin position="950"/>
        <end position="962"/>
    </location>
</feature>
<keyword evidence="3" id="KW-1185">Reference proteome</keyword>
<dbReference type="OrthoDB" id="6263361at2759"/>